<keyword evidence="3" id="KW-0865">Zymogen</keyword>
<feature type="transmembrane region" description="Helical" evidence="5">
    <location>
        <begin position="154"/>
        <end position="179"/>
    </location>
</feature>
<dbReference type="GO" id="GO:0016811">
    <property type="term" value="F:hydrolase activity, acting on carbon-nitrogen (but not peptide) bonds, in linear amides"/>
    <property type="evidence" value="ECO:0007669"/>
    <property type="project" value="InterPro"/>
</dbReference>
<dbReference type="PANTHER" id="PTHR34218:SF4">
    <property type="entry name" value="ACYL-HOMOSERINE LACTONE ACYLASE QUIP"/>
    <property type="match status" value="1"/>
</dbReference>
<feature type="transmembrane region" description="Helical" evidence="5">
    <location>
        <begin position="65"/>
        <end position="92"/>
    </location>
</feature>
<dbReference type="Gene3D" id="1.10.439.10">
    <property type="entry name" value="Penicillin Amidohydrolase, domain 1"/>
    <property type="match status" value="1"/>
</dbReference>
<dbReference type="SUPFAM" id="SSF56235">
    <property type="entry name" value="N-terminal nucleophile aminohydrolases (Ntn hydrolases)"/>
    <property type="match status" value="1"/>
</dbReference>
<dbReference type="InterPro" id="IPR029055">
    <property type="entry name" value="Ntn_hydrolases_N"/>
</dbReference>
<feature type="transmembrane region" description="Helical" evidence="5">
    <location>
        <begin position="104"/>
        <end position="133"/>
    </location>
</feature>
<evidence type="ECO:0000313" key="6">
    <source>
        <dbReference type="EMBL" id="KAK7196664.1"/>
    </source>
</evidence>
<dbReference type="AlphaFoldDB" id="A0AAW0EUK4"/>
<evidence type="ECO:0000256" key="5">
    <source>
        <dbReference type="SAM" id="Phobius"/>
    </source>
</evidence>
<dbReference type="InterPro" id="IPR023343">
    <property type="entry name" value="Penicillin_amidase_dom1"/>
</dbReference>
<keyword evidence="5" id="KW-0812">Transmembrane</keyword>
<dbReference type="Pfam" id="PF01804">
    <property type="entry name" value="Penicil_amidase"/>
    <property type="match status" value="1"/>
</dbReference>
<accession>A0AAW0EUK4</accession>
<comment type="similarity">
    <text evidence="1">Belongs to the peptidase S45 family.</text>
</comment>
<sequence>MADTEEHAKSGAAGEHEPVHPRVDDPDGSDRRAGDAEEASSTSAGVRQMLGEKTEVSARDRACNVVAVFLLFAILVTSIISIAAGACCLASLSGKTFQRFPLFFAFGVAPVVVGCLCLLLVVAVMVFIGVCAMGLTNYGMCCYGTTRCRGALRVCLLGVFPFVVFLVLVAMCILGFSFFSLSQQLPPFDKNYTAVEGLSGPIQIVRDENGLTHIKASSRRDAYLGQGFAEAQDRLFQLEFHRLVGKGELSSVVGEDGVATDSSMRTLNLRKAAYAMCRITDPAYVDYLEAFAEGVNLYLQRVSKRPVEFFFMGDRPLYFHNPKPFSAIDVCLTARVFQWQMSSNIAGEGRRFSIWAGTNRTYAETAELYPDFTDQPNTILTQAQMLALTEPQWNTSTSGPLTEEETVALQTAYMTRNARALAYSSAAEAAVYDNIMAALRAQLQSAAAAGGAVSNGRATSNIVSLHLGDEAPGTADSARRARLRDLSDRTVFAFRFIHASNAWAARDASGNAMVASDPHLTINQPSVWYYVHLSFPTSDGIPFDAAGVALVGIPGVHIGRTTHIAWGITMSLTDLQDLFVFPPTSLSGLPENTYMYAGKQRTFVDRVERVKVKGKKDVVLHVQDTILGPVVSDMLGMPSALKVALFAVPLRENDNTSIIALMQLASPAIDTAAKMVQNLHLLRSPGFSIPIADVQGNLGYTVTGEHPLRPAGHTGLVPTLALDGPDLLCRILMVAAGTPVADAAPCDLASAMASPGVGGAAASPSSLNLTAVMPLIRRRLQTSTWSTYVPVTADAAFTSVPVTLLPQVSMPFDGTAASISCANQKVVPQGYPYLLGADYAWPYRGARVQSMLASNAANLSSQRVHMDIQMDHRSNIWAVELQPIVSDPRFAAGIGAVELATYWAGRLLAWDGMAVVGSVEAAFLWRWLQRMSILPRDALRAIKAAHWHPINRYITRMLTSPSARMTAECADYQHNWTSAAPCWDFATAMFLAQAQAAGKGYAERWGIDLNRMHGLHEMLSKKIIHPVFQREIQKAGDSSSVAVSHNSVDGAMPSTAASSMRQLYDMWNATTRVYFQLPAGNSGNPYSKFYDNMLYLFEKEQYVHVVTDHTSWDEISVLHSQTLSQ</sequence>
<keyword evidence="5" id="KW-0472">Membrane</keyword>
<keyword evidence="5" id="KW-1133">Transmembrane helix</keyword>
<dbReference type="InterPro" id="IPR043146">
    <property type="entry name" value="Penicillin_amidase_N_B-knob"/>
</dbReference>
<dbReference type="GO" id="GO:0017000">
    <property type="term" value="P:antibiotic biosynthetic process"/>
    <property type="evidence" value="ECO:0007669"/>
    <property type="project" value="InterPro"/>
</dbReference>
<evidence type="ECO:0000256" key="2">
    <source>
        <dbReference type="ARBA" id="ARBA00022801"/>
    </source>
</evidence>
<evidence type="ECO:0000256" key="3">
    <source>
        <dbReference type="ARBA" id="ARBA00023145"/>
    </source>
</evidence>
<evidence type="ECO:0000313" key="7">
    <source>
        <dbReference type="Proteomes" id="UP001430356"/>
    </source>
</evidence>
<dbReference type="Proteomes" id="UP001430356">
    <property type="component" value="Unassembled WGS sequence"/>
</dbReference>
<proteinExistence type="inferred from homology"/>
<keyword evidence="2" id="KW-0378">Hydrolase</keyword>
<protein>
    <submittedName>
        <fullName evidence="6">Penicillin amidase</fullName>
    </submittedName>
</protein>
<feature type="region of interest" description="Disordered" evidence="4">
    <location>
        <begin position="1"/>
        <end position="45"/>
    </location>
</feature>
<evidence type="ECO:0000256" key="1">
    <source>
        <dbReference type="ARBA" id="ARBA00006586"/>
    </source>
</evidence>
<dbReference type="InterPro" id="IPR002692">
    <property type="entry name" value="S45"/>
</dbReference>
<dbReference type="Gene3D" id="2.30.120.10">
    <property type="match status" value="1"/>
</dbReference>
<evidence type="ECO:0000256" key="4">
    <source>
        <dbReference type="SAM" id="MobiDB-lite"/>
    </source>
</evidence>
<gene>
    <name evidence="6" type="ORF">NESM_000605500</name>
</gene>
<name>A0AAW0EUK4_9TRYP</name>
<dbReference type="EMBL" id="JAECZO010000082">
    <property type="protein sequence ID" value="KAK7196664.1"/>
    <property type="molecule type" value="Genomic_DNA"/>
</dbReference>
<organism evidence="6 7">
    <name type="scientific">Novymonas esmeraldas</name>
    <dbReference type="NCBI Taxonomy" id="1808958"/>
    <lineage>
        <taxon>Eukaryota</taxon>
        <taxon>Discoba</taxon>
        <taxon>Euglenozoa</taxon>
        <taxon>Kinetoplastea</taxon>
        <taxon>Metakinetoplastina</taxon>
        <taxon>Trypanosomatida</taxon>
        <taxon>Trypanosomatidae</taxon>
        <taxon>Novymonas</taxon>
    </lineage>
</organism>
<feature type="compositionally biased region" description="Basic and acidic residues" evidence="4">
    <location>
        <begin position="1"/>
        <end position="35"/>
    </location>
</feature>
<keyword evidence="7" id="KW-1185">Reference proteome</keyword>
<comment type="caution">
    <text evidence="6">The sequence shown here is derived from an EMBL/GenBank/DDBJ whole genome shotgun (WGS) entry which is preliminary data.</text>
</comment>
<dbReference type="Gene3D" id="3.60.20.10">
    <property type="entry name" value="Glutamine Phosphoribosylpyrophosphate, subunit 1, domain 1"/>
    <property type="match status" value="2"/>
</dbReference>
<reference evidence="6 7" key="1">
    <citation type="journal article" date="2021" name="MBio">
        <title>A New Model Trypanosomatid, Novymonas esmeraldas: Genomic Perception of Its 'Candidatus Pandoraea novymonadis' Endosymbiont.</title>
        <authorList>
            <person name="Zakharova A."/>
            <person name="Saura A."/>
            <person name="Butenko A."/>
            <person name="Podesvova L."/>
            <person name="Warmusova S."/>
            <person name="Kostygov A.Y."/>
            <person name="Nenarokova A."/>
            <person name="Lukes J."/>
            <person name="Opperdoes F.R."/>
            <person name="Yurchenko V."/>
        </authorList>
    </citation>
    <scope>NUCLEOTIDE SEQUENCE [LARGE SCALE GENOMIC DNA]</scope>
    <source>
        <strain evidence="6 7">E262AT.01</strain>
    </source>
</reference>
<dbReference type="PANTHER" id="PTHR34218">
    <property type="entry name" value="PEPTIDASE S45 PENICILLIN AMIDASE"/>
    <property type="match status" value="1"/>
</dbReference>